<keyword evidence="5" id="KW-0456">Lyase</keyword>
<organism evidence="8 9">
    <name type="scientific">Devosia litorisediminis</name>
    <dbReference type="NCBI Taxonomy" id="2829817"/>
    <lineage>
        <taxon>Bacteria</taxon>
        <taxon>Pseudomonadati</taxon>
        <taxon>Pseudomonadota</taxon>
        <taxon>Alphaproteobacteria</taxon>
        <taxon>Hyphomicrobiales</taxon>
        <taxon>Devosiaceae</taxon>
        <taxon>Devosia</taxon>
    </lineage>
</organism>
<dbReference type="SUPFAM" id="SSF52016">
    <property type="entry name" value="LeuD/IlvD-like"/>
    <property type="match status" value="1"/>
</dbReference>
<dbReference type="AlphaFoldDB" id="A0A942EAV3"/>
<keyword evidence="4" id="KW-0411">Iron-sulfur</keyword>
<dbReference type="PROSITE" id="PS00886">
    <property type="entry name" value="ILVD_EDD_1"/>
    <property type="match status" value="1"/>
</dbReference>
<evidence type="ECO:0000256" key="5">
    <source>
        <dbReference type="ARBA" id="ARBA00023239"/>
    </source>
</evidence>
<dbReference type="InterPro" id="IPR042096">
    <property type="entry name" value="Dihydro-acid_dehy_C"/>
</dbReference>
<feature type="domain" description="Dihydroxy-acid/6-phosphogluconate dehydratase C-terminal" evidence="7">
    <location>
        <begin position="367"/>
        <end position="561"/>
    </location>
</feature>
<dbReference type="GO" id="GO:0016836">
    <property type="term" value="F:hydro-lyase activity"/>
    <property type="evidence" value="ECO:0007669"/>
    <property type="project" value="UniProtKB-ARBA"/>
</dbReference>
<accession>A0A942EAV3</accession>
<evidence type="ECO:0000256" key="1">
    <source>
        <dbReference type="ARBA" id="ARBA00006486"/>
    </source>
</evidence>
<comment type="caution">
    <text evidence="8">The sequence shown here is derived from an EMBL/GenBank/DDBJ whole genome shotgun (WGS) entry which is preliminary data.</text>
</comment>
<dbReference type="FunFam" id="3.50.30.80:FF:000001">
    <property type="entry name" value="Dihydroxy-acid dehydratase"/>
    <property type="match status" value="1"/>
</dbReference>
<evidence type="ECO:0000256" key="4">
    <source>
        <dbReference type="ARBA" id="ARBA00023014"/>
    </source>
</evidence>
<evidence type="ECO:0000256" key="3">
    <source>
        <dbReference type="ARBA" id="ARBA00023004"/>
    </source>
</evidence>
<reference evidence="8" key="1">
    <citation type="submission" date="2021-04" db="EMBL/GenBank/DDBJ databases">
        <title>Devosia litorisediminis sp. nov., isolated from a sand dune.</title>
        <authorList>
            <person name="Park S."/>
            <person name="Yoon J.-H."/>
        </authorList>
    </citation>
    <scope>NUCLEOTIDE SEQUENCE</scope>
    <source>
        <strain evidence="8">BSSL-BM10</strain>
    </source>
</reference>
<dbReference type="Proteomes" id="UP000678281">
    <property type="component" value="Unassembled WGS sequence"/>
</dbReference>
<dbReference type="NCBIfam" id="NF004784">
    <property type="entry name" value="PRK06131.1"/>
    <property type="match status" value="1"/>
</dbReference>
<evidence type="ECO:0000259" key="7">
    <source>
        <dbReference type="Pfam" id="PF24877"/>
    </source>
</evidence>
<feature type="domain" description="Dihydroxy-acid/6-phosphogluconate dehydratase N-terminal" evidence="6">
    <location>
        <begin position="45"/>
        <end position="357"/>
    </location>
</feature>
<dbReference type="InterPro" id="IPR037237">
    <property type="entry name" value="IlvD/EDD_N"/>
</dbReference>
<dbReference type="EMBL" id="JAGXTP010000001">
    <property type="protein sequence ID" value="MBS3848520.1"/>
    <property type="molecule type" value="Genomic_DNA"/>
</dbReference>
<evidence type="ECO:0000259" key="6">
    <source>
        <dbReference type="Pfam" id="PF00920"/>
    </source>
</evidence>
<comment type="similarity">
    <text evidence="1">Belongs to the IlvD/Edd family.</text>
</comment>
<dbReference type="NCBIfam" id="NF009559">
    <property type="entry name" value="PRK13016.1"/>
    <property type="match status" value="1"/>
</dbReference>
<dbReference type="NCBIfam" id="NF009560">
    <property type="entry name" value="PRK13017.1"/>
    <property type="match status" value="1"/>
</dbReference>
<protein>
    <submittedName>
        <fullName evidence="8">Dihydroxy-acid dehydratase</fullName>
    </submittedName>
</protein>
<evidence type="ECO:0000313" key="8">
    <source>
        <dbReference type="EMBL" id="MBS3848520.1"/>
    </source>
</evidence>
<dbReference type="RefSeq" id="WP_212658062.1">
    <property type="nucleotide sequence ID" value="NZ_JAGXTP010000001.1"/>
</dbReference>
<keyword evidence="9" id="KW-1185">Reference proteome</keyword>
<name>A0A942EAV3_9HYPH</name>
<dbReference type="InterPro" id="IPR020558">
    <property type="entry name" value="DiOHA_6PGluconate_deHydtase_CS"/>
</dbReference>
<dbReference type="GO" id="GO:0046872">
    <property type="term" value="F:metal ion binding"/>
    <property type="evidence" value="ECO:0007669"/>
    <property type="project" value="UniProtKB-KW"/>
</dbReference>
<evidence type="ECO:0000313" key="9">
    <source>
        <dbReference type="Proteomes" id="UP000678281"/>
    </source>
</evidence>
<proteinExistence type="inferred from homology"/>
<gene>
    <name evidence="8" type="ORF">KD146_07375</name>
</gene>
<dbReference type="Gene3D" id="3.50.30.80">
    <property type="entry name" value="IlvD/EDD C-terminal domain-like"/>
    <property type="match status" value="1"/>
</dbReference>
<dbReference type="InterPro" id="IPR056740">
    <property type="entry name" value="ILV_EDD_C"/>
</dbReference>
<dbReference type="PANTHER" id="PTHR43183">
    <property type="entry name" value="HYPOTHETICAL DIHYDROXYACID DEHYDRATASE (EUROFUNG)-RELATED"/>
    <property type="match status" value="1"/>
</dbReference>
<keyword evidence="2" id="KW-0479">Metal-binding</keyword>
<dbReference type="Pfam" id="PF24877">
    <property type="entry name" value="ILV_EDD_C"/>
    <property type="match status" value="1"/>
</dbReference>
<sequence length="580" mass="62766">MTEGTRKDAASLRSARWLAPDDLRSFGHRSRLMQLGFSEEDFAGKPVIGILNTWSELNSCHSHFPQRVVDVKRGIAQAGGFAVELPTLSVDESFTKPTSMLYRNLLAMETEEMIRSHPLDGVVLMGGCDKTTPGLVMGAITAGVPMIYLPAGPMLRGHYAGTVLGSGSDAWKYWDERRAGNVSDEQWRGLQGGIARSAGVCMTMGTASTMTAITDAMGITLPGASSIPAVDSAHSRMSASCGRRIVDMVWEDLTPDKIVTDAALRNAAIVAMATGCSTNAVVHLIAMARRAGVALGLDDLDALGRVTPLLANVRPSGKDYLMEDFYFAGGLLALMKQIQDRLDTACLTVNGKTLGENLEGAEVYNDDVIRPLSNPVYHEGSLAVLRGNLCPDGAVIKPAACDPKYYQHEGPALVFDSYPEMKKAVDDETLDITPDHVMVLRNAGPQGGPGMPEWGMLPIPKALIKKGFRDMLRISDARMSGTSYGACVLHVAPESFVGGPLALLKTGDMIRLDLVNRRLDMLVAEDELERRRAAWTPPAPLFERGWGWMYSKHVTQADKGCDFDFLERDFGAAAGEPDIY</sequence>
<keyword evidence="3" id="KW-0408">Iron</keyword>
<dbReference type="InterPro" id="IPR052352">
    <property type="entry name" value="Sugar_Degrad_Dehydratases"/>
</dbReference>
<evidence type="ECO:0000256" key="2">
    <source>
        <dbReference type="ARBA" id="ARBA00022723"/>
    </source>
</evidence>
<dbReference type="Pfam" id="PF00920">
    <property type="entry name" value="ILVD_EDD_N"/>
    <property type="match status" value="1"/>
</dbReference>
<dbReference type="SUPFAM" id="SSF143975">
    <property type="entry name" value="IlvD/EDD N-terminal domain-like"/>
    <property type="match status" value="1"/>
</dbReference>
<dbReference type="PANTHER" id="PTHR43183:SF2">
    <property type="entry name" value="DIHYDROXY-ACID DEHYDRATASE"/>
    <property type="match status" value="1"/>
</dbReference>
<dbReference type="InterPro" id="IPR000581">
    <property type="entry name" value="ILV_EDD_N"/>
</dbReference>
<dbReference type="GO" id="GO:0051536">
    <property type="term" value="F:iron-sulfur cluster binding"/>
    <property type="evidence" value="ECO:0007669"/>
    <property type="project" value="UniProtKB-KW"/>
</dbReference>